<dbReference type="EC" id="3.4.19.12" evidence="5"/>
<evidence type="ECO:0000313" key="18">
    <source>
        <dbReference type="EMBL" id="KAK2721050.1"/>
    </source>
</evidence>
<dbReference type="GO" id="GO:0035871">
    <property type="term" value="P:protein K11-linked deubiquitination"/>
    <property type="evidence" value="ECO:0007669"/>
    <property type="project" value="TreeGrafter"/>
</dbReference>
<evidence type="ECO:0000256" key="11">
    <source>
        <dbReference type="ARBA" id="ARBA00022786"/>
    </source>
</evidence>
<keyword evidence="6" id="KW-0963">Cytoplasm</keyword>
<keyword evidence="7" id="KW-0597">Phosphoprotein</keyword>
<dbReference type="EMBL" id="JAVRJZ010000006">
    <property type="protein sequence ID" value="KAK2721050.1"/>
    <property type="molecule type" value="Genomic_DNA"/>
</dbReference>
<dbReference type="GO" id="GO:0008270">
    <property type="term" value="F:zinc ion binding"/>
    <property type="evidence" value="ECO:0007669"/>
    <property type="project" value="UniProtKB-KW"/>
</dbReference>
<organism evidence="18 19">
    <name type="scientific">Artemia franciscana</name>
    <name type="common">Brine shrimp</name>
    <name type="synonym">Artemia sanfranciscana</name>
    <dbReference type="NCBI Taxonomy" id="6661"/>
    <lineage>
        <taxon>Eukaryota</taxon>
        <taxon>Metazoa</taxon>
        <taxon>Ecdysozoa</taxon>
        <taxon>Arthropoda</taxon>
        <taxon>Crustacea</taxon>
        <taxon>Branchiopoda</taxon>
        <taxon>Anostraca</taxon>
        <taxon>Artemiidae</taxon>
        <taxon>Artemia</taxon>
    </lineage>
</organism>
<comment type="caution">
    <text evidence="18">The sequence shown here is derived from an EMBL/GenBank/DDBJ whole genome shotgun (WGS) entry which is preliminary data.</text>
</comment>
<keyword evidence="19" id="KW-1185">Reference proteome</keyword>
<dbReference type="Gene3D" id="1.20.5.4770">
    <property type="match status" value="1"/>
</dbReference>
<dbReference type="GO" id="GO:0005737">
    <property type="term" value="C:cytoplasm"/>
    <property type="evidence" value="ECO:0007669"/>
    <property type="project" value="UniProtKB-SubCell"/>
</dbReference>
<evidence type="ECO:0000256" key="2">
    <source>
        <dbReference type="ARBA" id="ARBA00004123"/>
    </source>
</evidence>
<dbReference type="InterPro" id="IPR002653">
    <property type="entry name" value="Znf_A20"/>
</dbReference>
<keyword evidence="13" id="KW-0788">Thiol protease</keyword>
<dbReference type="PROSITE" id="PS50802">
    <property type="entry name" value="OTU"/>
    <property type="match status" value="1"/>
</dbReference>
<keyword evidence="9" id="KW-0479">Metal-binding</keyword>
<dbReference type="GO" id="GO:0005634">
    <property type="term" value="C:nucleus"/>
    <property type="evidence" value="ECO:0007669"/>
    <property type="project" value="UniProtKB-SubCell"/>
</dbReference>
<keyword evidence="8" id="KW-0645">Protease</keyword>
<evidence type="ECO:0000313" key="19">
    <source>
        <dbReference type="Proteomes" id="UP001187531"/>
    </source>
</evidence>
<evidence type="ECO:0000256" key="10">
    <source>
        <dbReference type="ARBA" id="ARBA00022771"/>
    </source>
</evidence>
<evidence type="ECO:0000256" key="9">
    <source>
        <dbReference type="ARBA" id="ARBA00022723"/>
    </source>
</evidence>
<feature type="domain" description="A20-type" evidence="17">
    <location>
        <begin position="485"/>
        <end position="520"/>
    </location>
</feature>
<dbReference type="GO" id="GO:0003677">
    <property type="term" value="F:DNA binding"/>
    <property type="evidence" value="ECO:0007669"/>
    <property type="project" value="InterPro"/>
</dbReference>
<dbReference type="GO" id="GO:0070530">
    <property type="term" value="F:K63-linked polyubiquitin modification-dependent protein binding"/>
    <property type="evidence" value="ECO:0007669"/>
    <property type="project" value="TreeGrafter"/>
</dbReference>
<evidence type="ECO:0000256" key="15">
    <source>
        <dbReference type="ARBA" id="ARBA00023242"/>
    </source>
</evidence>
<evidence type="ECO:0000256" key="3">
    <source>
        <dbReference type="ARBA" id="ARBA00004496"/>
    </source>
</evidence>
<dbReference type="GO" id="GO:0070536">
    <property type="term" value="P:protein K63-linked deubiquitination"/>
    <property type="evidence" value="ECO:0007669"/>
    <property type="project" value="TreeGrafter"/>
</dbReference>
<evidence type="ECO:0000256" key="5">
    <source>
        <dbReference type="ARBA" id="ARBA00012759"/>
    </source>
</evidence>
<evidence type="ECO:0000256" key="1">
    <source>
        <dbReference type="ARBA" id="ARBA00000707"/>
    </source>
</evidence>
<dbReference type="GO" id="GO:0071108">
    <property type="term" value="P:protein K48-linked deubiquitination"/>
    <property type="evidence" value="ECO:0007669"/>
    <property type="project" value="TreeGrafter"/>
</dbReference>
<dbReference type="PANTHER" id="PTHR13367">
    <property type="entry name" value="UBIQUITIN THIOESTERASE"/>
    <property type="match status" value="1"/>
</dbReference>
<dbReference type="GO" id="GO:0071947">
    <property type="term" value="P:protein deubiquitination involved in ubiquitin-dependent protein catabolic process"/>
    <property type="evidence" value="ECO:0007669"/>
    <property type="project" value="TreeGrafter"/>
</dbReference>
<comment type="similarity">
    <text evidence="4">Belongs to the peptidase C64 family.</text>
</comment>
<protein>
    <recommendedName>
        <fullName evidence="5">ubiquitinyl hydrolase 1</fullName>
        <ecNumber evidence="5">3.4.19.12</ecNumber>
    </recommendedName>
</protein>
<keyword evidence="15" id="KW-0539">Nucleus</keyword>
<evidence type="ECO:0000256" key="8">
    <source>
        <dbReference type="ARBA" id="ARBA00022670"/>
    </source>
</evidence>
<reference evidence="18" key="1">
    <citation type="submission" date="2023-07" db="EMBL/GenBank/DDBJ databases">
        <title>Chromosome-level genome assembly of Artemia franciscana.</title>
        <authorList>
            <person name="Jo E."/>
        </authorList>
    </citation>
    <scope>NUCLEOTIDE SEQUENCE</scope>
    <source>
        <tissue evidence="18">Whole body</tissue>
    </source>
</reference>
<feature type="non-terminal residue" evidence="18">
    <location>
        <position position="1"/>
    </location>
</feature>
<keyword evidence="12" id="KW-0378">Hydrolase</keyword>
<dbReference type="PANTHER" id="PTHR13367:SF27">
    <property type="entry name" value="OTU DOMAIN-CONTAINING PROTEIN"/>
    <property type="match status" value="1"/>
</dbReference>
<accession>A0AA88LGR6</accession>
<dbReference type="PROSITE" id="PS51036">
    <property type="entry name" value="ZF_A20"/>
    <property type="match status" value="1"/>
</dbReference>
<dbReference type="Proteomes" id="UP001187531">
    <property type="component" value="Unassembled WGS sequence"/>
</dbReference>
<evidence type="ECO:0000256" key="14">
    <source>
        <dbReference type="ARBA" id="ARBA00022833"/>
    </source>
</evidence>
<keyword evidence="11" id="KW-0833">Ubl conjugation pathway</keyword>
<evidence type="ECO:0000256" key="13">
    <source>
        <dbReference type="ARBA" id="ARBA00022807"/>
    </source>
</evidence>
<dbReference type="Pfam" id="PF02338">
    <property type="entry name" value="OTU"/>
    <property type="match status" value="1"/>
</dbReference>
<evidence type="ECO:0000256" key="7">
    <source>
        <dbReference type="ARBA" id="ARBA00022553"/>
    </source>
</evidence>
<dbReference type="InterPro" id="IPR003323">
    <property type="entry name" value="OTU_dom"/>
</dbReference>
<name>A0AA88LGR6_ARTSF</name>
<dbReference type="AlphaFoldDB" id="A0AA88LGR6"/>
<evidence type="ECO:0000256" key="6">
    <source>
        <dbReference type="ARBA" id="ARBA00022490"/>
    </source>
</evidence>
<evidence type="ECO:0000259" key="16">
    <source>
        <dbReference type="PROSITE" id="PS50802"/>
    </source>
</evidence>
<gene>
    <name evidence="18" type="ORF">QYM36_003362</name>
</gene>
<evidence type="ECO:0000256" key="12">
    <source>
        <dbReference type="ARBA" id="ARBA00022801"/>
    </source>
</evidence>
<comment type="subcellular location">
    <subcellularLocation>
        <location evidence="3">Cytoplasm</location>
    </subcellularLocation>
    <subcellularLocation>
        <location evidence="2">Nucleus</location>
    </subcellularLocation>
</comment>
<feature type="domain" description="OTU" evidence="16">
    <location>
        <begin position="110"/>
        <end position="294"/>
    </location>
</feature>
<evidence type="ECO:0000259" key="17">
    <source>
        <dbReference type="PROSITE" id="PS51036"/>
    </source>
</evidence>
<keyword evidence="14" id="KW-0862">Zinc</keyword>
<comment type="catalytic activity">
    <reaction evidence="1">
        <text>Thiol-dependent hydrolysis of ester, thioester, amide, peptide and isopeptide bonds formed by the C-terminal Gly of ubiquitin (a 76-residue protein attached to proteins as an intracellular targeting signal).</text>
        <dbReference type="EC" id="3.4.19.12"/>
    </reaction>
</comment>
<keyword evidence="10" id="KW-0863">Zinc-finger</keyword>
<dbReference type="GO" id="GO:0004843">
    <property type="term" value="F:cysteine-type deubiquitinase activity"/>
    <property type="evidence" value="ECO:0007669"/>
    <property type="project" value="UniProtKB-EC"/>
</dbReference>
<dbReference type="CDD" id="cd22768">
    <property type="entry name" value="OTU_OTUD7"/>
    <property type="match status" value="1"/>
</dbReference>
<sequence length="651" mass="73261">MDNKPTLKKSDALDFEELDVEGKKLSRGISSTVENSNLVCLARNELGSLSWESNANEFPSHTFTLPNLGSLSDGFRQFLEQDLVDRATLNALESCGRLNWWIPYGVGQKLYPLVTTGDGNCLLHAASLGMFGFHDRLLTLRKAVYSFLTSHPSRAALRRRWQWQLAVQNAEAGLIYSKEEWDREWEGILKLATPQPRISGRLETVSEGPDNENDYYNRTYESLEEMHVLALAHVLRRPIIIVADTVLRNAHGEPLAPIPFGGVYMPLEIPASQCHRSPLILAFESAHFSALVTMDGDPECDQNSASGVIPLTDPEGALLPVQFELDPGEELTSNGLTLENIKSFALSPSERLDFLAEYLEVTHVPIGTNDTDPESKRNRKQATTITKQFGSIGKSMGKRLKKNFMESFNTKKRKEDSRSSTPQNNDFIIAAVLHTEKRQEYQQEMINNYLVSARNKYDRIKEHKQVQEMEKSKDSTYHLAEQAALEGPTMCINPGCNMYGTAVTSYMCTSCYARQREEEEERSKRNFMPSDLQSSAMYGVGKSHFFAESTQVDHESASKIPVAINEKDPSLYLSHSTFYQDKKPLEKSVSKKPPINQKEKLPTYLFGEFPVAKAEHKSTERIIPIQVDQRNSIKSNSAISVDCQKGTDNVD</sequence>
<dbReference type="InterPro" id="IPR051346">
    <property type="entry name" value="OTU_Deubiquitinase"/>
</dbReference>
<evidence type="ECO:0000256" key="4">
    <source>
        <dbReference type="ARBA" id="ARBA00005865"/>
    </source>
</evidence>
<proteinExistence type="inferred from homology"/>